<keyword evidence="2" id="KW-1185">Reference proteome</keyword>
<comment type="caution">
    <text evidence="1">The sequence shown here is derived from an EMBL/GenBank/DDBJ whole genome shotgun (WGS) entry which is preliminary data.</text>
</comment>
<dbReference type="Proteomes" id="UP000543554">
    <property type="component" value="Unassembled WGS sequence"/>
</dbReference>
<evidence type="ECO:0000313" key="1">
    <source>
        <dbReference type="EMBL" id="MBA8913208.1"/>
    </source>
</evidence>
<accession>A0AA40S267</accession>
<protein>
    <submittedName>
        <fullName evidence="1">Uncharacterized protein</fullName>
    </submittedName>
</protein>
<evidence type="ECO:0000313" key="2">
    <source>
        <dbReference type="Proteomes" id="UP000543554"/>
    </source>
</evidence>
<proteinExistence type="predicted"/>
<dbReference type="RefSeq" id="WP_182555010.1">
    <property type="nucleotide sequence ID" value="NZ_BPRF01000008.1"/>
</dbReference>
<name>A0AA40S267_9HYPH</name>
<reference evidence="1 2" key="1">
    <citation type="submission" date="2020-08" db="EMBL/GenBank/DDBJ databases">
        <title>Genomic Encyclopedia of Type Strains, Phase IV (KMG-IV): sequencing the most valuable type-strain genomes for metagenomic binning, comparative biology and taxonomic classification.</title>
        <authorList>
            <person name="Goeker M."/>
        </authorList>
    </citation>
    <scope>NUCLEOTIDE SEQUENCE [LARGE SCALE GENOMIC DNA]</scope>
    <source>
        <strain evidence="1 2">DSM 11490</strain>
    </source>
</reference>
<gene>
    <name evidence="1" type="ORF">HNR51_002291</name>
</gene>
<dbReference type="EMBL" id="JACJIB010000004">
    <property type="protein sequence ID" value="MBA8913208.1"/>
    <property type="molecule type" value="Genomic_DNA"/>
</dbReference>
<dbReference type="AlphaFoldDB" id="A0AA40S267"/>
<sequence length="84" mass="9293">MAEQLVKLEARWAALRKGPQTLSEREAHEIAAAVHDAWLTRHADEPSAQTFWPVDVGGAASPARHSTRRSRPWIWPATSRISGG</sequence>
<organism evidence="1 2">
    <name type="scientific">Methylorubrum thiocyanatum</name>
    <dbReference type="NCBI Taxonomy" id="47958"/>
    <lineage>
        <taxon>Bacteria</taxon>
        <taxon>Pseudomonadati</taxon>
        <taxon>Pseudomonadota</taxon>
        <taxon>Alphaproteobacteria</taxon>
        <taxon>Hyphomicrobiales</taxon>
        <taxon>Methylobacteriaceae</taxon>
        <taxon>Methylorubrum</taxon>
    </lineage>
</organism>